<proteinExistence type="predicted"/>
<organism evidence="1 2">
    <name type="scientific">Chitinophaga sancti</name>
    <dbReference type="NCBI Taxonomy" id="1004"/>
    <lineage>
        <taxon>Bacteria</taxon>
        <taxon>Pseudomonadati</taxon>
        <taxon>Bacteroidota</taxon>
        <taxon>Chitinophagia</taxon>
        <taxon>Chitinophagales</taxon>
        <taxon>Chitinophagaceae</taxon>
        <taxon>Chitinophaga</taxon>
    </lineage>
</organism>
<evidence type="ECO:0000313" key="2">
    <source>
        <dbReference type="Proteomes" id="UP001326715"/>
    </source>
</evidence>
<gene>
    <name evidence="1" type="ORF">SR876_16055</name>
</gene>
<sequence length="52" mass="6159">MDAFNSGSRKMYFRYMREFHEWGYISGYKKMINGSNVVMKLLQEPTDDSIVS</sequence>
<evidence type="ECO:0000313" key="1">
    <source>
        <dbReference type="EMBL" id="WQG93035.1"/>
    </source>
</evidence>
<dbReference type="RefSeq" id="WP_177318597.1">
    <property type="nucleotide sequence ID" value="NZ_CBHWAX010000027.1"/>
</dbReference>
<name>A0ABZ0XQS3_9BACT</name>
<accession>A0ABZ0XQS3</accession>
<protein>
    <submittedName>
        <fullName evidence="1">Uncharacterized protein</fullName>
    </submittedName>
</protein>
<dbReference type="Proteomes" id="UP001326715">
    <property type="component" value="Chromosome"/>
</dbReference>
<reference evidence="1 2" key="1">
    <citation type="submission" date="2023-11" db="EMBL/GenBank/DDBJ databases">
        <title>MicrobeMod: A computational toolkit for identifying prokaryotic methylation and restriction-modification with nanopore sequencing.</title>
        <authorList>
            <person name="Crits-Christoph A."/>
            <person name="Kang S.C."/>
            <person name="Lee H."/>
            <person name="Ostrov N."/>
        </authorList>
    </citation>
    <scope>NUCLEOTIDE SEQUENCE [LARGE SCALE GENOMIC DNA]</scope>
    <source>
        <strain evidence="1 2">ATCC 23090</strain>
    </source>
</reference>
<dbReference type="EMBL" id="CP140154">
    <property type="protein sequence ID" value="WQG93035.1"/>
    <property type="molecule type" value="Genomic_DNA"/>
</dbReference>
<keyword evidence="2" id="KW-1185">Reference proteome</keyword>